<keyword evidence="11 15" id="KW-0106">Calcium</keyword>
<organism evidence="18 19">
    <name type="scientific">Cadophora malorum</name>
    <dbReference type="NCBI Taxonomy" id="108018"/>
    <lineage>
        <taxon>Eukaryota</taxon>
        <taxon>Fungi</taxon>
        <taxon>Dikarya</taxon>
        <taxon>Ascomycota</taxon>
        <taxon>Pezizomycotina</taxon>
        <taxon>Leotiomycetes</taxon>
        <taxon>Helotiales</taxon>
        <taxon>Ploettnerulaceae</taxon>
        <taxon>Cadophora</taxon>
    </lineage>
</organism>
<dbReference type="InterPro" id="IPR023828">
    <property type="entry name" value="Peptidase_S8_Ser-AS"/>
</dbReference>
<keyword evidence="6 15" id="KW-0645">Protease</keyword>
<dbReference type="SUPFAM" id="SSF54897">
    <property type="entry name" value="Protease propeptides/inhibitors"/>
    <property type="match status" value="1"/>
</dbReference>
<dbReference type="AlphaFoldDB" id="A0A8H7WI02"/>
<dbReference type="PROSITE" id="PS00923">
    <property type="entry name" value="ASP_GLU_RACEMASE_1"/>
    <property type="match status" value="1"/>
</dbReference>
<dbReference type="PROSITE" id="PS51695">
    <property type="entry name" value="SEDOLISIN"/>
    <property type="match status" value="1"/>
</dbReference>
<gene>
    <name evidence="18" type="ORF">IFR04_001488</name>
</gene>
<dbReference type="Pfam" id="PF09286">
    <property type="entry name" value="Pro-kuma_activ"/>
    <property type="match status" value="1"/>
</dbReference>
<feature type="domain" description="Peptidase S53" evidence="17">
    <location>
        <begin position="215"/>
        <end position="587"/>
    </location>
</feature>
<keyword evidence="12" id="KW-0843">Virulence</keyword>
<protein>
    <recommendedName>
        <fullName evidence="4">tripeptidyl-peptidase II</fullName>
        <ecNumber evidence="4">3.4.14.10</ecNumber>
    </recommendedName>
</protein>
<keyword evidence="10 15" id="KW-0720">Serine protease</keyword>
<feature type="binding site" evidence="15">
    <location>
        <position position="544"/>
    </location>
    <ligand>
        <name>Ca(2+)</name>
        <dbReference type="ChEBI" id="CHEBI:29108"/>
    </ligand>
</feature>
<comment type="function">
    <text evidence="2">Secreted tripeptidyl-peptidase which degrades proteins at acidic pHs and is involved in virulence.</text>
</comment>
<dbReference type="GO" id="GO:0004252">
    <property type="term" value="F:serine-type endopeptidase activity"/>
    <property type="evidence" value="ECO:0007669"/>
    <property type="project" value="UniProtKB-UniRule"/>
</dbReference>
<comment type="caution">
    <text evidence="18">The sequence shown here is derived from an EMBL/GenBank/DDBJ whole genome shotgun (WGS) entry which is preliminary data.</text>
</comment>
<dbReference type="CDD" id="cd11377">
    <property type="entry name" value="Pro-peptidase_S53"/>
    <property type="match status" value="1"/>
</dbReference>
<dbReference type="Proteomes" id="UP000664132">
    <property type="component" value="Unassembled WGS sequence"/>
</dbReference>
<feature type="chain" id="PRO_5034576353" description="tripeptidyl-peptidase II" evidence="16">
    <location>
        <begin position="16"/>
        <end position="589"/>
    </location>
</feature>
<dbReference type="InterPro" id="IPR000209">
    <property type="entry name" value="Peptidase_S8/S53_dom"/>
</dbReference>
<feature type="binding site" evidence="15">
    <location>
        <position position="565"/>
    </location>
    <ligand>
        <name>Ca(2+)</name>
        <dbReference type="ChEBI" id="CHEBI:29108"/>
    </ligand>
</feature>
<dbReference type="SUPFAM" id="SSF52743">
    <property type="entry name" value="Subtilisin-like"/>
    <property type="match status" value="1"/>
</dbReference>
<dbReference type="InterPro" id="IPR050819">
    <property type="entry name" value="Tripeptidyl-peptidase_I"/>
</dbReference>
<comment type="catalytic activity">
    <reaction evidence="1">
        <text>Release of an N-terminal tripeptide from a polypeptide.</text>
        <dbReference type="EC" id="3.4.14.10"/>
    </reaction>
</comment>
<keyword evidence="7 15" id="KW-0479">Metal-binding</keyword>
<dbReference type="OrthoDB" id="409122at2759"/>
<evidence type="ECO:0000256" key="1">
    <source>
        <dbReference type="ARBA" id="ARBA00001910"/>
    </source>
</evidence>
<dbReference type="CDD" id="cd04056">
    <property type="entry name" value="Peptidases_S53"/>
    <property type="match status" value="1"/>
</dbReference>
<proteinExistence type="predicted"/>
<dbReference type="Pfam" id="PF00082">
    <property type="entry name" value="Peptidase_S8"/>
    <property type="match status" value="1"/>
</dbReference>
<evidence type="ECO:0000259" key="17">
    <source>
        <dbReference type="PROSITE" id="PS51695"/>
    </source>
</evidence>
<keyword evidence="13" id="KW-0865">Zymogen</keyword>
<dbReference type="FunFam" id="3.40.50.200:FF:000015">
    <property type="entry name" value="Tripeptidyl peptidase A"/>
    <property type="match status" value="1"/>
</dbReference>
<evidence type="ECO:0000313" key="19">
    <source>
        <dbReference type="Proteomes" id="UP000664132"/>
    </source>
</evidence>
<sequence>MKLSVVSLLIGAATASQGPYRVFEELSSAPEPWILKDDAAKVDQDLSFKLRIHLKNRNVASFQQQVLDVSTPGHSSYGRHFSSEEIHSMIAPSDAAFASVLDWLESYNLTSRATVESGWIVIDSTIGEVETLLETKYQVFENTETGKKAARTLAYSLPAGLHAYVDIVAPTIKFSAPKPQLSTIVTDFEAPKNLKAVGTAADIHDGLDVVACNTSTTVDCIQALYKFKHFRGSRRNGNQIGLAGFLEEYAQHDDFEQFLTTYVPDAYGVDFEEILINGGLNTQDNTGGPQSITEANLDIQYGAGLAYPTPSIYFSTGGRPPETVDYELDNEPYLEFLTYVLAMKKIPQTISISYGDNEWGVPASYAHTVCDLFAQVAARGVTVLASSGDSGSGDNCTSTDPTKLLYTPAFPASCPWITAVGATRYVAPELAVSFSGGGFSDFFPRPAWQNADVSSWLSTKADPAYTKYFNVSGRAYPDVSAQGVYFHTILNGTDGLVSGTSASAPAFAAVVALLNSDRISNGLAPFGFLNPWLYSVGKSGLTDIVAGKGRGCSQVPGSGFPAVAGWDPVTGLGTPDFKKLRLASTGIAS</sequence>
<dbReference type="SMART" id="SM00944">
    <property type="entry name" value="Pro-kuma_activ"/>
    <property type="match status" value="1"/>
</dbReference>
<evidence type="ECO:0000256" key="14">
    <source>
        <dbReference type="ARBA" id="ARBA00023180"/>
    </source>
</evidence>
<dbReference type="GO" id="GO:0008240">
    <property type="term" value="F:tripeptidyl-peptidase activity"/>
    <property type="evidence" value="ECO:0007669"/>
    <property type="project" value="UniProtKB-EC"/>
</dbReference>
<comment type="cofactor">
    <cofactor evidence="15">
        <name>Ca(2+)</name>
        <dbReference type="ChEBI" id="CHEBI:29108"/>
    </cofactor>
    <text evidence="15">Binds 1 Ca(2+) ion per subunit.</text>
</comment>
<keyword evidence="9 15" id="KW-0378">Hydrolase</keyword>
<keyword evidence="5" id="KW-0964">Secreted</keyword>
<dbReference type="GO" id="GO:0005576">
    <property type="term" value="C:extracellular region"/>
    <property type="evidence" value="ECO:0007669"/>
    <property type="project" value="UniProtKB-SubCell"/>
</dbReference>
<keyword evidence="14" id="KW-0325">Glycoprotein</keyword>
<evidence type="ECO:0000256" key="11">
    <source>
        <dbReference type="ARBA" id="ARBA00022837"/>
    </source>
</evidence>
<evidence type="ECO:0000256" key="10">
    <source>
        <dbReference type="ARBA" id="ARBA00022825"/>
    </source>
</evidence>
<evidence type="ECO:0000256" key="13">
    <source>
        <dbReference type="ARBA" id="ARBA00023145"/>
    </source>
</evidence>
<dbReference type="PANTHER" id="PTHR14218">
    <property type="entry name" value="PROTEASE S8 TRIPEPTIDYL PEPTIDASE I CLN2"/>
    <property type="match status" value="1"/>
</dbReference>
<feature type="binding site" evidence="15">
    <location>
        <position position="543"/>
    </location>
    <ligand>
        <name>Ca(2+)</name>
        <dbReference type="ChEBI" id="CHEBI:29108"/>
    </ligand>
</feature>
<dbReference type="PROSITE" id="PS00138">
    <property type="entry name" value="SUBTILASE_SER"/>
    <property type="match status" value="1"/>
</dbReference>
<evidence type="ECO:0000256" key="4">
    <source>
        <dbReference type="ARBA" id="ARBA00012462"/>
    </source>
</evidence>
<evidence type="ECO:0000256" key="7">
    <source>
        <dbReference type="ARBA" id="ARBA00022723"/>
    </source>
</evidence>
<accession>A0A8H7WI02</accession>
<evidence type="ECO:0000256" key="6">
    <source>
        <dbReference type="ARBA" id="ARBA00022670"/>
    </source>
</evidence>
<dbReference type="InterPro" id="IPR018187">
    <property type="entry name" value="Asp/Glu_racemase_AS_1"/>
</dbReference>
<feature type="active site" description="Charge relay system" evidence="15">
    <location>
        <position position="298"/>
    </location>
</feature>
<feature type="active site" description="Charge relay system" evidence="15">
    <location>
        <position position="501"/>
    </location>
</feature>
<evidence type="ECO:0000256" key="15">
    <source>
        <dbReference type="PROSITE-ProRule" id="PRU01032"/>
    </source>
</evidence>
<dbReference type="InterPro" id="IPR036852">
    <property type="entry name" value="Peptidase_S8/S53_dom_sf"/>
</dbReference>
<dbReference type="PANTHER" id="PTHR14218:SF10">
    <property type="entry name" value="PEPTIDASE S53 DOMAIN-CONTAINING PROTEIN"/>
    <property type="match status" value="1"/>
</dbReference>
<evidence type="ECO:0000256" key="16">
    <source>
        <dbReference type="SAM" id="SignalP"/>
    </source>
</evidence>
<name>A0A8H7WI02_9HELO</name>
<comment type="subcellular location">
    <subcellularLocation>
        <location evidence="3">Secreted</location>
        <location evidence="3">Extracellular space</location>
    </subcellularLocation>
</comment>
<feature type="binding site" evidence="15">
    <location>
        <position position="567"/>
    </location>
    <ligand>
        <name>Ca(2+)</name>
        <dbReference type="ChEBI" id="CHEBI:29108"/>
    </ligand>
</feature>
<keyword evidence="8 16" id="KW-0732">Signal</keyword>
<evidence type="ECO:0000256" key="9">
    <source>
        <dbReference type="ARBA" id="ARBA00022801"/>
    </source>
</evidence>
<evidence type="ECO:0000256" key="2">
    <source>
        <dbReference type="ARBA" id="ARBA00002451"/>
    </source>
</evidence>
<dbReference type="InterPro" id="IPR015366">
    <property type="entry name" value="S53_propep"/>
</dbReference>
<reference evidence="18" key="1">
    <citation type="submission" date="2021-02" db="EMBL/GenBank/DDBJ databases">
        <title>Genome sequence Cadophora malorum strain M34.</title>
        <authorList>
            <person name="Stefanovic E."/>
            <person name="Vu D."/>
            <person name="Scully C."/>
            <person name="Dijksterhuis J."/>
            <person name="Roader J."/>
            <person name="Houbraken J."/>
        </authorList>
    </citation>
    <scope>NUCLEOTIDE SEQUENCE</scope>
    <source>
        <strain evidence="18">M34</strain>
    </source>
</reference>
<evidence type="ECO:0000256" key="5">
    <source>
        <dbReference type="ARBA" id="ARBA00022525"/>
    </source>
</evidence>
<dbReference type="EMBL" id="JAFJYH010000011">
    <property type="protein sequence ID" value="KAG4425338.1"/>
    <property type="molecule type" value="Genomic_DNA"/>
</dbReference>
<feature type="signal peptide" evidence="16">
    <location>
        <begin position="1"/>
        <end position="15"/>
    </location>
</feature>
<dbReference type="EC" id="3.4.14.10" evidence="4"/>
<evidence type="ECO:0000256" key="12">
    <source>
        <dbReference type="ARBA" id="ARBA00023026"/>
    </source>
</evidence>
<dbReference type="GO" id="GO:0006508">
    <property type="term" value="P:proteolysis"/>
    <property type="evidence" value="ECO:0007669"/>
    <property type="project" value="UniProtKB-KW"/>
</dbReference>
<evidence type="ECO:0000256" key="3">
    <source>
        <dbReference type="ARBA" id="ARBA00004239"/>
    </source>
</evidence>
<dbReference type="InterPro" id="IPR030400">
    <property type="entry name" value="Sedolisin_dom"/>
</dbReference>
<dbReference type="GO" id="GO:0046872">
    <property type="term" value="F:metal ion binding"/>
    <property type="evidence" value="ECO:0007669"/>
    <property type="project" value="UniProtKB-UniRule"/>
</dbReference>
<evidence type="ECO:0000256" key="8">
    <source>
        <dbReference type="ARBA" id="ARBA00022729"/>
    </source>
</evidence>
<keyword evidence="19" id="KW-1185">Reference proteome</keyword>
<evidence type="ECO:0000313" key="18">
    <source>
        <dbReference type="EMBL" id="KAG4425338.1"/>
    </source>
</evidence>
<dbReference type="Gene3D" id="3.40.50.200">
    <property type="entry name" value="Peptidase S8/S53 domain"/>
    <property type="match status" value="1"/>
</dbReference>
<feature type="active site" description="Charge relay system" evidence="15">
    <location>
        <position position="294"/>
    </location>
</feature>